<dbReference type="InterPro" id="IPR001357">
    <property type="entry name" value="BRCT_dom"/>
</dbReference>
<dbReference type="GO" id="GO:0005694">
    <property type="term" value="C:chromosome"/>
    <property type="evidence" value="ECO:0007669"/>
    <property type="project" value="UniProtKB-SubCell"/>
</dbReference>
<dbReference type="SUPFAM" id="SSF57903">
    <property type="entry name" value="FYVE/PHD zinc finger"/>
    <property type="match status" value="1"/>
</dbReference>
<keyword evidence="3" id="KW-0479">Metal-binding</keyword>
<dbReference type="Proteomes" id="UP000289738">
    <property type="component" value="Chromosome A10"/>
</dbReference>
<dbReference type="EMBL" id="SDMP01000010">
    <property type="protein sequence ID" value="RYR32786.1"/>
    <property type="molecule type" value="Genomic_DNA"/>
</dbReference>
<comment type="caution">
    <text evidence="10">The sequence shown here is derived from an EMBL/GenBank/DDBJ whole genome shotgun (WGS) entry which is preliminary data.</text>
</comment>
<dbReference type="AlphaFoldDB" id="A0A445B2A9"/>
<dbReference type="Pfam" id="PF12738">
    <property type="entry name" value="PTCB-BRCT"/>
    <property type="match status" value="1"/>
</dbReference>
<reference evidence="10 11" key="1">
    <citation type="submission" date="2019-01" db="EMBL/GenBank/DDBJ databases">
        <title>Sequencing of cultivated peanut Arachis hypogaea provides insights into genome evolution and oil improvement.</title>
        <authorList>
            <person name="Chen X."/>
        </authorList>
    </citation>
    <scope>NUCLEOTIDE SEQUENCE [LARGE SCALE GENOMIC DNA]</scope>
    <source>
        <strain evidence="11">cv. Fuhuasheng</strain>
        <tissue evidence="10">Leaves</tissue>
    </source>
</reference>
<dbReference type="PANTHER" id="PTHR47776">
    <property type="entry name" value="F5A8.9 PROTEIN"/>
    <property type="match status" value="1"/>
</dbReference>
<organism evidence="10 11">
    <name type="scientific">Arachis hypogaea</name>
    <name type="common">Peanut</name>
    <dbReference type="NCBI Taxonomy" id="3818"/>
    <lineage>
        <taxon>Eukaryota</taxon>
        <taxon>Viridiplantae</taxon>
        <taxon>Streptophyta</taxon>
        <taxon>Embryophyta</taxon>
        <taxon>Tracheophyta</taxon>
        <taxon>Spermatophyta</taxon>
        <taxon>Magnoliopsida</taxon>
        <taxon>eudicotyledons</taxon>
        <taxon>Gunneridae</taxon>
        <taxon>Pentapetalae</taxon>
        <taxon>rosids</taxon>
        <taxon>fabids</taxon>
        <taxon>Fabales</taxon>
        <taxon>Fabaceae</taxon>
        <taxon>Papilionoideae</taxon>
        <taxon>50 kb inversion clade</taxon>
        <taxon>dalbergioids sensu lato</taxon>
        <taxon>Dalbergieae</taxon>
        <taxon>Pterocarpus clade</taxon>
        <taxon>Arachis</taxon>
    </lineage>
</organism>
<evidence type="ECO:0000256" key="3">
    <source>
        <dbReference type="ARBA" id="ARBA00022723"/>
    </source>
</evidence>
<proteinExistence type="predicted"/>
<dbReference type="SMART" id="SM00184">
    <property type="entry name" value="RING"/>
    <property type="match status" value="1"/>
</dbReference>
<dbReference type="Gene3D" id="3.30.40.10">
    <property type="entry name" value="Zinc/RING finger domain, C3HC4 (zinc finger)"/>
    <property type="match status" value="2"/>
</dbReference>
<dbReference type="SUPFAM" id="SSF52113">
    <property type="entry name" value="BRCT domain"/>
    <property type="match status" value="1"/>
</dbReference>
<keyword evidence="2" id="KW-0158">Chromosome</keyword>
<evidence type="ECO:0000313" key="10">
    <source>
        <dbReference type="EMBL" id="RYR32786.1"/>
    </source>
</evidence>
<comment type="subcellular location">
    <subcellularLocation>
        <location evidence="1">Chromosome</location>
    </subcellularLocation>
</comment>
<evidence type="ECO:0000313" key="11">
    <source>
        <dbReference type="Proteomes" id="UP000289738"/>
    </source>
</evidence>
<dbReference type="SMART" id="SM00292">
    <property type="entry name" value="BRCT"/>
    <property type="match status" value="1"/>
</dbReference>
<dbReference type="GO" id="GO:0008270">
    <property type="term" value="F:zinc ion binding"/>
    <property type="evidence" value="ECO:0007669"/>
    <property type="project" value="UniProtKB-KW"/>
</dbReference>
<dbReference type="InterPro" id="IPR036420">
    <property type="entry name" value="BRCT_dom_sf"/>
</dbReference>
<dbReference type="PROSITE" id="PS00518">
    <property type="entry name" value="ZF_RING_1"/>
    <property type="match status" value="1"/>
</dbReference>
<dbReference type="PANTHER" id="PTHR47776:SF2">
    <property type="entry name" value="RING-TYPE E3 UBIQUITIN TRANSFERASE BRCA1"/>
    <property type="match status" value="1"/>
</dbReference>
<dbReference type="SUPFAM" id="SSF57850">
    <property type="entry name" value="RING/U-box"/>
    <property type="match status" value="1"/>
</dbReference>
<dbReference type="PROSITE" id="PS50172">
    <property type="entry name" value="BRCT"/>
    <property type="match status" value="1"/>
</dbReference>
<keyword evidence="11" id="KW-1185">Reference proteome</keyword>
<dbReference type="PROSITE" id="PS50089">
    <property type="entry name" value="ZF_RING_2"/>
    <property type="match status" value="1"/>
</dbReference>
<feature type="domain" description="RING-type" evidence="8">
    <location>
        <begin position="353"/>
        <end position="398"/>
    </location>
</feature>
<dbReference type="Gene3D" id="3.40.50.10190">
    <property type="entry name" value="BRCT domain"/>
    <property type="match status" value="1"/>
</dbReference>
<evidence type="ECO:0000256" key="6">
    <source>
        <dbReference type="ARBA" id="ARBA00031556"/>
    </source>
</evidence>
<keyword evidence="4 7" id="KW-0863">Zinc-finger</keyword>
<dbReference type="InterPro" id="IPR017907">
    <property type="entry name" value="Znf_RING_CS"/>
</dbReference>
<name>A0A445B2A9_ARAHY</name>
<gene>
    <name evidence="10" type="ORF">Ahy_A10g047308</name>
</gene>
<evidence type="ECO:0000256" key="4">
    <source>
        <dbReference type="ARBA" id="ARBA00022771"/>
    </source>
</evidence>
<keyword evidence="5" id="KW-0862">Zinc</keyword>
<evidence type="ECO:0000259" key="9">
    <source>
        <dbReference type="PROSITE" id="PS50172"/>
    </source>
</evidence>
<sequence>MEAQAIHHQSHVISLNSAASPVQGMDRVVATVSGYHGFERFNLIRLISHAGANYVGSMSKSITHLICWKFEGRKYEIAQKFDIIIVNHRWIEDCIKEGRRVPEESYILQSGHEVGPLLLEVPISVPATRLTKNKVITDQIYDIDSGEQTTEISFGASENFVWEDLNTKVAIASPLFLLIALFKHDKSSAYPSRRSRKGKRSICAGNNGGCTVAEPSRKGRRIVNNIVDEVVLDPLLDVVPDNHHNRWDRRNHDAAATTSLCSGVNKGNTVENGETTDAGLSTQNETINGTSDSIEEINHSNNVSALRSSTFSVEYHLPMTQMSTDICSSAEKFTDDCQHEDVAGLPTSSELSCVICHADFSATRGILPCGHRFCFECIHSWANHRTSTRKNATCPLCKASFQSIKKVEHADRIDQKVYTQTVPCNNSAEDVFIAPHQGLPDYPFESSEANSCVVCGGLEPEDLLDRCDICQTRRIHIYCLDPPITPWICNPCNQLRRSYYDRSY</sequence>
<evidence type="ECO:0000256" key="2">
    <source>
        <dbReference type="ARBA" id="ARBA00022454"/>
    </source>
</evidence>
<dbReference type="Pfam" id="PF00097">
    <property type="entry name" value="zf-C3HC4"/>
    <property type="match status" value="1"/>
</dbReference>
<evidence type="ECO:0000256" key="7">
    <source>
        <dbReference type="PROSITE-ProRule" id="PRU00175"/>
    </source>
</evidence>
<evidence type="ECO:0000256" key="1">
    <source>
        <dbReference type="ARBA" id="ARBA00004286"/>
    </source>
</evidence>
<evidence type="ECO:0000259" key="8">
    <source>
        <dbReference type="PROSITE" id="PS50089"/>
    </source>
</evidence>
<feature type="domain" description="BRCT" evidence="9">
    <location>
        <begin position="17"/>
        <end position="108"/>
    </location>
</feature>
<dbReference type="InterPro" id="IPR001841">
    <property type="entry name" value="Znf_RING"/>
</dbReference>
<accession>A0A445B2A9</accession>
<dbReference type="InterPro" id="IPR011011">
    <property type="entry name" value="Znf_FYVE_PHD"/>
</dbReference>
<dbReference type="InterPro" id="IPR018957">
    <property type="entry name" value="Znf_C3HC4_RING-type"/>
</dbReference>
<dbReference type="InterPro" id="IPR013083">
    <property type="entry name" value="Znf_RING/FYVE/PHD"/>
</dbReference>
<evidence type="ECO:0000256" key="5">
    <source>
        <dbReference type="ARBA" id="ARBA00022833"/>
    </source>
</evidence>
<dbReference type="STRING" id="3818.A0A445B2A9"/>
<protein>
    <recommendedName>
        <fullName evidence="6">RING-type E3 ubiquitin transferase BRCA1</fullName>
    </recommendedName>
</protein>